<feature type="signal peptide" evidence="10">
    <location>
        <begin position="1"/>
        <end position="25"/>
    </location>
</feature>
<keyword evidence="5 9" id="KW-0798">TonB box</keyword>
<dbReference type="AlphaFoldDB" id="A0A0K8QMU1"/>
<evidence type="ECO:0000256" key="1">
    <source>
        <dbReference type="ARBA" id="ARBA00004571"/>
    </source>
</evidence>
<evidence type="ECO:0000259" key="11">
    <source>
        <dbReference type="Pfam" id="PF00593"/>
    </source>
</evidence>
<evidence type="ECO:0000256" key="8">
    <source>
        <dbReference type="PROSITE-ProRule" id="PRU01360"/>
    </source>
</evidence>
<evidence type="ECO:0000313" key="14">
    <source>
        <dbReference type="EMBL" id="GAP65747.1"/>
    </source>
</evidence>
<evidence type="ECO:0000256" key="10">
    <source>
        <dbReference type="SAM" id="SignalP"/>
    </source>
</evidence>
<evidence type="ECO:0000313" key="13">
    <source>
        <dbReference type="EMBL" id="GAN45742.1"/>
    </source>
</evidence>
<dbReference type="GO" id="GO:0009279">
    <property type="term" value="C:cell outer membrane"/>
    <property type="evidence" value="ECO:0007669"/>
    <property type="project" value="UniProtKB-SubCell"/>
</dbReference>
<evidence type="ECO:0000256" key="6">
    <source>
        <dbReference type="ARBA" id="ARBA00023136"/>
    </source>
</evidence>
<reference evidence="14" key="2">
    <citation type="submission" date="2015-08" db="EMBL/GenBank/DDBJ databases">
        <title>Complete DNA Sequence of Pseudomonas syringae pv. actinidiae, the Causal Agent of Kiwifruit Canker Disease.</title>
        <authorList>
            <person name="Rikkerink E.H.A."/>
            <person name="Fineran P.C."/>
        </authorList>
    </citation>
    <scope>NUCLEOTIDE SEQUENCE</scope>
    <source>
        <strain evidence="14">SkMP5</strain>
    </source>
</reference>
<feature type="chain" id="PRO_5007415630" evidence="10">
    <location>
        <begin position="26"/>
        <end position="941"/>
    </location>
</feature>
<dbReference type="RefSeq" id="WP_062535795.1">
    <property type="nucleotide sequence ID" value="NZ_DF970174.1"/>
</dbReference>
<organism evidence="14">
    <name type="scientific">Mizugakiibacter sediminis</name>
    <dbReference type="NCBI Taxonomy" id="1475481"/>
    <lineage>
        <taxon>Bacteria</taxon>
        <taxon>Pseudomonadati</taxon>
        <taxon>Pseudomonadota</taxon>
        <taxon>Gammaproteobacteria</taxon>
        <taxon>Lysobacterales</taxon>
        <taxon>Rhodanobacteraceae</taxon>
        <taxon>Mizugakiibacter</taxon>
    </lineage>
</organism>
<comment type="subcellular location">
    <subcellularLocation>
        <location evidence="1 8">Cell outer membrane</location>
        <topology evidence="1 8">Multi-pass membrane protein</topology>
    </subcellularLocation>
</comment>
<evidence type="ECO:0000256" key="9">
    <source>
        <dbReference type="RuleBase" id="RU003357"/>
    </source>
</evidence>
<keyword evidence="2 8" id="KW-0813">Transport</keyword>
<dbReference type="InterPro" id="IPR000531">
    <property type="entry name" value="Beta-barrel_TonB"/>
</dbReference>
<dbReference type="HOGENOM" id="CLU_010745_2_0_6"/>
<accession>A0A0K8QMU1</accession>
<evidence type="ECO:0000259" key="12">
    <source>
        <dbReference type="Pfam" id="PF07715"/>
    </source>
</evidence>
<proteinExistence type="inferred from homology"/>
<dbReference type="InterPro" id="IPR039426">
    <property type="entry name" value="TonB-dep_rcpt-like"/>
</dbReference>
<dbReference type="OrthoDB" id="6276154at2"/>
<dbReference type="Gene3D" id="2.170.130.10">
    <property type="entry name" value="TonB-dependent receptor, plug domain"/>
    <property type="match status" value="1"/>
</dbReference>
<dbReference type="PANTHER" id="PTHR47234">
    <property type="match status" value="1"/>
</dbReference>
<dbReference type="Pfam" id="PF00593">
    <property type="entry name" value="TonB_dep_Rec_b-barrel"/>
    <property type="match status" value="1"/>
</dbReference>
<keyword evidence="7 8" id="KW-0998">Cell outer membrane</keyword>
<dbReference type="Proteomes" id="UP000253740">
    <property type="component" value="Unassembled WGS sequence"/>
</dbReference>
<dbReference type="SUPFAM" id="SSF56935">
    <property type="entry name" value="Porins"/>
    <property type="match status" value="1"/>
</dbReference>
<evidence type="ECO:0000256" key="7">
    <source>
        <dbReference type="ARBA" id="ARBA00023237"/>
    </source>
</evidence>
<keyword evidence="6 8" id="KW-0472">Membrane</keyword>
<evidence type="ECO:0000256" key="4">
    <source>
        <dbReference type="ARBA" id="ARBA00022692"/>
    </source>
</evidence>
<keyword evidence="10" id="KW-0732">Signal</keyword>
<reference evidence="13" key="1">
    <citation type="submission" date="2015-03" db="EMBL/GenBank/DDBJ databases">
        <title>Draft genome sequence of Mizugakiibacter sediminis skMP5.</title>
        <authorList>
            <person name="Watanabe T."/>
            <person name="Kojima H."/>
            <person name="Fukui M."/>
        </authorList>
    </citation>
    <scope>NUCLEOTIDE SEQUENCE</scope>
    <source>
        <strain evidence="13">SkMP5</strain>
    </source>
</reference>
<sequence>MNRKLLATAICATLALSAWTDVARAQDAGATDTAANQDQSAKKEAKELQRVTVTGSLIPQAQIETASPVVTITADDLNKKGFANVYDALRAQPLSTGAVQDSQFTNGFTPGANTVSLLGLSPDFTLILINGHPLADYPLLYNGQANFTDLSSVPVGMVDHIDILPGNQSSIYGSSAIAGVINIVLKQHIDGTELVYRMGGYSQGGGQNQRLQITGGQNWGKFDLTYGLQLSEQRPIWAFQRDFADSTNDNPNPNGRFGSRVYIHGFFNGRGLRYIDPNTEVGGCDGVSSLFGGTTQRDFRPGRGYYCGSRQEVGYTSLLNKNRSASGYLSGRYQLNDNAELYGDVLYNVSSVRFNSGSRFWQSSIDTGGYIVNANTGTFDLFQHIFAPEETGGLDTNSERLLNRSYYANAGIRGNFGSSDWGYDAYYARSEYKLTDKQLWPLKGAVEKFFQDKFLGPQLGTYYGYPIYAPNVQNFYKPITPQEYLSFQGLIDSPSKTYTQNVNLQVNNTNLFELPAGAVGFAGLVQAGNQYWDNPTDPRVVNGDFWGLTGTQGSGKRDYYAAAAELKVPIFSMLTADLSARYDDYKNKGGGSDNKATYKLGLEFRPVESLLFRANYATAFKAPDMAYVFAGTSGFFTSVVDYFQCATKQGNVPIDQCTFNNEQVFGNRSGNPDLKSITAKSWGYGVVWSPTSDFNIHADYYSIKIDNEVSDLSLDQLLRTESACRTGQLDINSPLCQDALSRVVRAGAGAPNPDKITLVKTNPINISKERIDGITAGLDYKLSAGRYGDFTFSGAYNVTLDHRYRQFPEDPEIDLLRNPFFSSEFKNIFQGAVIWEIGKWTTTLVGIRYGATPNFTAQVNPTGYATPGGGTVGPYMVYNGSVKYNVTDDASIALIVNNIKDSKPPRDPSWTSWPYYNRFNYNGFGRAVWLEFDVRFGAGKQ</sequence>
<dbReference type="InterPro" id="IPR012910">
    <property type="entry name" value="Plug_dom"/>
</dbReference>
<dbReference type="STRING" id="1475481.GCA_000953855_01057"/>
<evidence type="ECO:0000256" key="5">
    <source>
        <dbReference type="ARBA" id="ARBA00023077"/>
    </source>
</evidence>
<dbReference type="Gene3D" id="2.40.170.20">
    <property type="entry name" value="TonB-dependent receptor, beta-barrel domain"/>
    <property type="match status" value="1"/>
</dbReference>
<dbReference type="InterPro" id="IPR037066">
    <property type="entry name" value="Plug_dom_sf"/>
</dbReference>
<keyword evidence="14" id="KW-0675">Receptor</keyword>
<evidence type="ECO:0000256" key="3">
    <source>
        <dbReference type="ARBA" id="ARBA00022452"/>
    </source>
</evidence>
<comment type="similarity">
    <text evidence="8 9">Belongs to the TonB-dependent receptor family.</text>
</comment>
<evidence type="ECO:0000256" key="2">
    <source>
        <dbReference type="ARBA" id="ARBA00022448"/>
    </source>
</evidence>
<dbReference type="Pfam" id="PF07715">
    <property type="entry name" value="Plug"/>
    <property type="match status" value="1"/>
</dbReference>
<protein>
    <submittedName>
        <fullName evidence="13">TonB-denpendent receptor</fullName>
    </submittedName>
    <submittedName>
        <fullName evidence="14">TonB-dependent outer membrane receptor protein</fullName>
    </submittedName>
</protein>
<keyword evidence="15" id="KW-1185">Reference proteome</keyword>
<dbReference type="EMBL" id="DF970174">
    <property type="protein sequence ID" value="GAP65747.1"/>
    <property type="molecule type" value="Genomic_DNA"/>
</dbReference>
<dbReference type="EMBL" id="DF952383">
    <property type="protein sequence ID" value="GAN45742.1"/>
    <property type="molecule type" value="Genomic_DNA"/>
</dbReference>
<gene>
    <name evidence="13" type="ORF">MBSD_2295</name>
    <name evidence="14" type="ORF">MBSD_n1038</name>
</gene>
<feature type="domain" description="TonB-dependent receptor plug" evidence="12">
    <location>
        <begin position="62"/>
        <end position="180"/>
    </location>
</feature>
<name>A0A0K8QMU1_9GAMM</name>
<dbReference type="InterPro" id="IPR036942">
    <property type="entry name" value="Beta-barrel_TonB_sf"/>
</dbReference>
<dbReference type="PROSITE" id="PS52016">
    <property type="entry name" value="TONB_DEPENDENT_REC_3"/>
    <property type="match status" value="1"/>
</dbReference>
<evidence type="ECO:0000313" key="15">
    <source>
        <dbReference type="Proteomes" id="UP000253740"/>
    </source>
</evidence>
<feature type="domain" description="TonB-dependent receptor-like beta-barrel" evidence="11">
    <location>
        <begin position="400"/>
        <end position="899"/>
    </location>
</feature>
<keyword evidence="3 8" id="KW-1134">Transmembrane beta strand</keyword>
<dbReference type="PANTHER" id="PTHR47234:SF1">
    <property type="entry name" value="TONB-DEPENDENT RECEPTOR"/>
    <property type="match status" value="1"/>
</dbReference>
<keyword evidence="4 8" id="KW-0812">Transmembrane</keyword>